<dbReference type="EMBL" id="CP013235">
    <property type="protein sequence ID" value="AMP10582.1"/>
    <property type="molecule type" value="Genomic_DNA"/>
</dbReference>
<evidence type="ECO:0000313" key="3">
    <source>
        <dbReference type="Proteomes" id="UP000071778"/>
    </source>
</evidence>
<dbReference type="RefSeq" id="WP_061533800.1">
    <property type="nucleotide sequence ID" value="NZ_CP013233.1"/>
</dbReference>
<dbReference type="AlphaFoldDB" id="A0A127PSH3"/>
<evidence type="ECO:0000256" key="1">
    <source>
        <dbReference type="SAM" id="Phobius"/>
    </source>
</evidence>
<feature type="transmembrane region" description="Helical" evidence="1">
    <location>
        <begin position="22"/>
        <end position="40"/>
    </location>
</feature>
<keyword evidence="1" id="KW-0472">Membrane</keyword>
<reference evidence="2 3" key="1">
    <citation type="submission" date="2015-11" db="EMBL/GenBank/DDBJ databases">
        <title>Exploring the genomic traits of fungus-feeding bacterial genus Collimonas.</title>
        <authorList>
            <person name="Song C."/>
            <person name="Schmidt R."/>
            <person name="de Jager V."/>
            <person name="Krzyzanowska D."/>
            <person name="Jongedijk E."/>
            <person name="Cankar K."/>
            <person name="Beekwilder J."/>
            <person name="van Veen A."/>
            <person name="de Boer W."/>
            <person name="van Veen J.A."/>
            <person name="Garbeva P."/>
        </authorList>
    </citation>
    <scope>NUCLEOTIDE SEQUENCE [LARGE SCALE GENOMIC DNA]</scope>
    <source>
        <strain evidence="2 3">Ter282</strain>
    </source>
</reference>
<keyword evidence="1" id="KW-1133">Transmembrane helix</keyword>
<evidence type="ECO:0000313" key="2">
    <source>
        <dbReference type="EMBL" id="AMP10582.1"/>
    </source>
</evidence>
<gene>
    <name evidence="2" type="ORF">CAter282_2858</name>
</gene>
<sequence>MRLIIEDHFTARRRRKLRWQQLALWLALTILVIQLIGMAFHNHSLAEQSSDCISCDLAADFPAPVPTVPVPVLTPVLVFAYHAAVELVYAFVPAPHNYLTPHSQAPPATAAV</sequence>
<organism evidence="2 3">
    <name type="scientific">Collimonas arenae</name>
    <dbReference type="NCBI Taxonomy" id="279058"/>
    <lineage>
        <taxon>Bacteria</taxon>
        <taxon>Pseudomonadati</taxon>
        <taxon>Pseudomonadota</taxon>
        <taxon>Betaproteobacteria</taxon>
        <taxon>Burkholderiales</taxon>
        <taxon>Oxalobacteraceae</taxon>
        <taxon>Collimonas</taxon>
    </lineage>
</organism>
<keyword evidence="3" id="KW-1185">Reference proteome</keyword>
<accession>A0A127PSH3</accession>
<evidence type="ECO:0008006" key="4">
    <source>
        <dbReference type="Google" id="ProtNLM"/>
    </source>
</evidence>
<name>A0A127PSH3_9BURK</name>
<keyword evidence="1" id="KW-0812">Transmembrane</keyword>
<proteinExistence type="predicted"/>
<dbReference type="Proteomes" id="UP000071778">
    <property type="component" value="Chromosome"/>
</dbReference>
<dbReference type="PATRIC" id="fig|279058.17.peg.3114"/>
<protein>
    <recommendedName>
        <fullName evidence="4">DUF2946 domain-containing protein</fullName>
    </recommendedName>
</protein>
<feature type="transmembrane region" description="Helical" evidence="1">
    <location>
        <begin position="72"/>
        <end position="92"/>
    </location>
</feature>
<dbReference type="OrthoDB" id="8777232at2"/>